<keyword evidence="1" id="KW-0547">Nucleotide-binding</keyword>
<evidence type="ECO:0000313" key="6">
    <source>
        <dbReference type="Proteomes" id="UP001234585"/>
    </source>
</evidence>
<protein>
    <submittedName>
        <fullName evidence="5">Biotin-dependent carboxyltransferase family protein</fullName>
    </submittedName>
</protein>
<feature type="domain" description="Carboxyltransferase" evidence="4">
    <location>
        <begin position="25"/>
        <end position="304"/>
    </location>
</feature>
<keyword evidence="6" id="KW-1185">Reference proteome</keyword>
<organism evidence="5 6">
    <name type="scientific">Shinella sumterensis</name>
    <dbReference type="NCBI Taxonomy" id="1967501"/>
    <lineage>
        <taxon>Bacteria</taxon>
        <taxon>Pseudomonadati</taxon>
        <taxon>Pseudomonadota</taxon>
        <taxon>Alphaproteobacteria</taxon>
        <taxon>Hyphomicrobiales</taxon>
        <taxon>Rhizobiaceae</taxon>
        <taxon>Shinella</taxon>
    </lineage>
</organism>
<dbReference type="Gene3D" id="2.40.100.10">
    <property type="entry name" value="Cyclophilin-like"/>
    <property type="match status" value="1"/>
</dbReference>
<gene>
    <name evidence="5" type="ORF">Q9313_22550</name>
</gene>
<dbReference type="EMBL" id="CP132303">
    <property type="protein sequence ID" value="WLR99559.1"/>
    <property type="molecule type" value="Genomic_DNA"/>
</dbReference>
<name>A0AA50H9Z5_9HYPH</name>
<evidence type="ECO:0000256" key="2">
    <source>
        <dbReference type="ARBA" id="ARBA00022801"/>
    </source>
</evidence>
<dbReference type="InterPro" id="IPR003778">
    <property type="entry name" value="CT_A_B"/>
</dbReference>
<keyword evidence="3" id="KW-0067">ATP-binding</keyword>
<dbReference type="RefSeq" id="WP_306038894.1">
    <property type="nucleotide sequence ID" value="NZ_CP132303.1"/>
</dbReference>
<dbReference type="PANTHER" id="PTHR43309:SF5">
    <property type="entry name" value="5-OXOPROLINASE SUBUNIT C"/>
    <property type="match status" value="1"/>
</dbReference>
<sequence>MTTLTVKQAGPMMSVQDLGRTGFVRMGVSASGPMDGVAMRIANRLVGNGDNDALIEFSNVGGQFEVDEPVLFAVTGGAVSVTIDGDRVDCWASHTLAPGQVLRIGALTSAVWGYIAFSGGIETEPVLGARSTHLRSAIGGLDGRRLAPGDVLPLGATPETVLAGPQKVLRTPLHRFAGPIRVIKGPQAGHFDKAAWQQFLRGPFTVSGSRDRMAQVLEGQEIVATGGHDIVSDGTVMGSIQVPASGRPIILMAERQTAGGYPKIATVASVDLPRLAQALTGSQIRFKLVTQEQAEDLWIAHTLALDEVLAGLGQAPDAAMFEGGRS</sequence>
<dbReference type="PANTHER" id="PTHR43309">
    <property type="entry name" value="5-OXOPROLINASE SUBUNIT C"/>
    <property type="match status" value="1"/>
</dbReference>
<evidence type="ECO:0000313" key="5">
    <source>
        <dbReference type="EMBL" id="WLR99559.1"/>
    </source>
</evidence>
<dbReference type="Proteomes" id="UP001234585">
    <property type="component" value="Plasmid unnamed1"/>
</dbReference>
<evidence type="ECO:0000256" key="1">
    <source>
        <dbReference type="ARBA" id="ARBA00022741"/>
    </source>
</evidence>
<dbReference type="GO" id="GO:0005524">
    <property type="term" value="F:ATP binding"/>
    <property type="evidence" value="ECO:0007669"/>
    <property type="project" value="UniProtKB-KW"/>
</dbReference>
<evidence type="ECO:0000256" key="3">
    <source>
        <dbReference type="ARBA" id="ARBA00022840"/>
    </source>
</evidence>
<dbReference type="Pfam" id="PF02626">
    <property type="entry name" value="CT_A_B"/>
    <property type="match status" value="1"/>
</dbReference>
<dbReference type="InterPro" id="IPR029000">
    <property type="entry name" value="Cyclophilin-like_dom_sf"/>
</dbReference>
<geneLocation type="plasmid" evidence="5 6">
    <name>unnamed1</name>
</geneLocation>
<reference evidence="5 6" key="1">
    <citation type="submission" date="2023-08" db="EMBL/GenBank/DDBJ databases">
        <title>Pathogen: clinical or host-associated sample.</title>
        <authorList>
            <person name="Hergert J."/>
            <person name="Casey R."/>
            <person name="Wagner J."/>
            <person name="Young E.L."/>
            <person name="Oakeson K.F."/>
        </authorList>
    </citation>
    <scope>NUCLEOTIDE SEQUENCE [LARGE SCALE GENOMIC DNA]</scope>
    <source>
        <strain evidence="5 6">1760953</strain>
        <plasmid evidence="5 6">unnamed1</plasmid>
    </source>
</reference>
<dbReference type="SMART" id="SM00797">
    <property type="entry name" value="AHS2"/>
    <property type="match status" value="1"/>
</dbReference>
<keyword evidence="2" id="KW-0378">Hydrolase</keyword>
<dbReference type="NCBIfam" id="TIGR00724">
    <property type="entry name" value="urea_amlyse_rel"/>
    <property type="match status" value="1"/>
</dbReference>
<proteinExistence type="predicted"/>
<keyword evidence="5" id="KW-0614">Plasmid</keyword>
<dbReference type="AlphaFoldDB" id="A0AA50H9Z5"/>
<accession>A0AA50H9Z5</accession>
<dbReference type="InterPro" id="IPR052708">
    <property type="entry name" value="PxpC"/>
</dbReference>
<dbReference type="GO" id="GO:0016787">
    <property type="term" value="F:hydrolase activity"/>
    <property type="evidence" value="ECO:0007669"/>
    <property type="project" value="UniProtKB-KW"/>
</dbReference>
<evidence type="ECO:0000259" key="4">
    <source>
        <dbReference type="SMART" id="SM00797"/>
    </source>
</evidence>
<dbReference type="SUPFAM" id="SSF50891">
    <property type="entry name" value="Cyclophilin-like"/>
    <property type="match status" value="1"/>
</dbReference>